<dbReference type="Pfam" id="PF00183">
    <property type="entry name" value="HSP90"/>
    <property type="match status" value="1"/>
</dbReference>
<reference evidence="5 6" key="1">
    <citation type="submission" date="2021-03" db="EMBL/GenBank/DDBJ databases">
        <title>Fibrella sp. HMF5405 genome sequencing and assembly.</title>
        <authorList>
            <person name="Kang H."/>
            <person name="Kim H."/>
            <person name="Bae S."/>
            <person name="Joh K."/>
        </authorList>
    </citation>
    <scope>NUCLEOTIDE SEQUENCE [LARGE SCALE GENOMIC DNA]</scope>
    <source>
        <strain evidence="5 6">HMF5405</strain>
    </source>
</reference>
<evidence type="ECO:0000313" key="6">
    <source>
        <dbReference type="Proteomes" id="UP000664628"/>
    </source>
</evidence>
<dbReference type="PROSITE" id="PS00298">
    <property type="entry name" value="HSP90"/>
    <property type="match status" value="1"/>
</dbReference>
<keyword evidence="3" id="KW-0067">ATP-binding</keyword>
<evidence type="ECO:0000256" key="3">
    <source>
        <dbReference type="ARBA" id="ARBA00022840"/>
    </source>
</evidence>
<sequence length="620" mass="70224">METIQNEKDASTRGESTRGQISIHTENIFPIIKKFLYSDHEIFLRELVSNAVDASQKLQKLAAYGEFGQEIGELKITVSVDPEAKTITISDRGIGMTADEVKKYINQIAFSGATEFIEKYKDKNTGEETNIIGHFGLGFYSAFMVAENVEIITKSYKEGAQAVRWVCDGSTEYELTEVDKADRGSDIILHIAPDSEEFLDKFRLQGILEKYGRFLPIPVEFDGKVINDATPIWTKSPNDLTDDDYKTFYRELYPMSAEPLFWIHLNVDYPFNLTGVLYFPKLDNDKFQMKREKIQLYSRQVFITDEVKDVVPDFLMMLHGVIDSPDIPLNVSRSFLQADSNVKKINGYITRKVADKLNELFQADRAGFEAKFDDIGLFVKYGILSDDKFYEKAKDFALVKNTEGKYFTLNEYREHVQANQTDKSEQVVVLYTTDRNQQDAYIESAKRRGYDVLLLDTIIDAHFINTLESKLEKTTFKRVDADTLDKLIDTGVANESVLSDDEKTKLKEAFEQTLNDKSLMVSVESLPTDELPVSITMPEFIRRMKDMSALSGEASMFGNMPGGYNVVINANHALSQKVLGLEGEAQQTLAKQLYDLALLAQNRLTGPSLTAFVKRTVAGL</sequence>
<dbReference type="Gene3D" id="3.40.50.11260">
    <property type="match status" value="1"/>
</dbReference>
<dbReference type="Pfam" id="PF13589">
    <property type="entry name" value="HATPase_c_3"/>
    <property type="match status" value="1"/>
</dbReference>
<comment type="similarity">
    <text evidence="1">Belongs to the heat shock protein 90 family.</text>
</comment>
<dbReference type="InterPro" id="IPR019805">
    <property type="entry name" value="Heat_shock_protein_90_CS"/>
</dbReference>
<dbReference type="SUPFAM" id="SSF54211">
    <property type="entry name" value="Ribosomal protein S5 domain 2-like"/>
    <property type="match status" value="1"/>
</dbReference>
<evidence type="ECO:0000256" key="1">
    <source>
        <dbReference type="ARBA" id="ARBA00008239"/>
    </source>
</evidence>
<dbReference type="PRINTS" id="PR00775">
    <property type="entry name" value="HEATSHOCK90"/>
</dbReference>
<accession>A0ABS3JQJ2</accession>
<dbReference type="InterPro" id="IPR020568">
    <property type="entry name" value="Ribosomal_Su5_D2-typ_SF"/>
</dbReference>
<keyword evidence="2" id="KW-0547">Nucleotide-binding</keyword>
<evidence type="ECO:0000313" key="5">
    <source>
        <dbReference type="EMBL" id="MBO0952267.1"/>
    </source>
</evidence>
<keyword evidence="6" id="KW-1185">Reference proteome</keyword>
<dbReference type="PIRSF" id="PIRSF002583">
    <property type="entry name" value="Hsp90"/>
    <property type="match status" value="1"/>
</dbReference>
<keyword evidence="4" id="KW-0143">Chaperone</keyword>
<gene>
    <name evidence="5" type="primary">htpG</name>
    <name evidence="5" type="ORF">J2I46_27035</name>
</gene>
<dbReference type="InterPro" id="IPR001404">
    <property type="entry name" value="Hsp90_fam"/>
</dbReference>
<dbReference type="Gene3D" id="3.30.230.80">
    <property type="match status" value="1"/>
</dbReference>
<evidence type="ECO:0000256" key="2">
    <source>
        <dbReference type="ARBA" id="ARBA00022741"/>
    </source>
</evidence>
<dbReference type="SUPFAM" id="SSF55874">
    <property type="entry name" value="ATPase domain of HSP90 chaperone/DNA topoisomerase II/histidine kinase"/>
    <property type="match status" value="1"/>
</dbReference>
<comment type="caution">
    <text evidence="5">The sequence shown here is derived from an EMBL/GenBank/DDBJ whole genome shotgun (WGS) entry which is preliminary data.</text>
</comment>
<dbReference type="Proteomes" id="UP000664628">
    <property type="component" value="Unassembled WGS sequence"/>
</dbReference>
<evidence type="ECO:0000256" key="4">
    <source>
        <dbReference type="ARBA" id="ARBA00023186"/>
    </source>
</evidence>
<dbReference type="RefSeq" id="WP_207332213.1">
    <property type="nucleotide sequence ID" value="NZ_JAFMYW010000010.1"/>
</dbReference>
<dbReference type="PANTHER" id="PTHR11528">
    <property type="entry name" value="HEAT SHOCK PROTEIN 90 FAMILY MEMBER"/>
    <property type="match status" value="1"/>
</dbReference>
<organism evidence="5 6">
    <name type="scientific">Fibrella forsythiae</name>
    <dbReference type="NCBI Taxonomy" id="2817061"/>
    <lineage>
        <taxon>Bacteria</taxon>
        <taxon>Pseudomonadati</taxon>
        <taxon>Bacteroidota</taxon>
        <taxon>Cytophagia</taxon>
        <taxon>Cytophagales</taxon>
        <taxon>Spirosomataceae</taxon>
        <taxon>Fibrella</taxon>
    </lineage>
</organism>
<dbReference type="InterPro" id="IPR036890">
    <property type="entry name" value="HATPase_C_sf"/>
</dbReference>
<dbReference type="EMBL" id="JAFMYW010000010">
    <property type="protein sequence ID" value="MBO0952267.1"/>
    <property type="molecule type" value="Genomic_DNA"/>
</dbReference>
<protein>
    <submittedName>
        <fullName evidence="5">Molecular chaperone HtpG</fullName>
    </submittedName>
</protein>
<dbReference type="Gene3D" id="3.30.565.10">
    <property type="entry name" value="Histidine kinase-like ATPase, C-terminal domain"/>
    <property type="match status" value="1"/>
</dbReference>
<dbReference type="CDD" id="cd16927">
    <property type="entry name" value="HATPase_Hsp90-like"/>
    <property type="match status" value="1"/>
</dbReference>
<proteinExistence type="inferred from homology"/>
<dbReference type="InterPro" id="IPR037196">
    <property type="entry name" value="HSP90_C"/>
</dbReference>
<dbReference type="NCBIfam" id="NF003555">
    <property type="entry name" value="PRK05218.1"/>
    <property type="match status" value="1"/>
</dbReference>
<name>A0ABS3JQJ2_9BACT</name>
<dbReference type="Gene3D" id="1.20.120.790">
    <property type="entry name" value="Heat shock protein 90, C-terminal domain"/>
    <property type="match status" value="1"/>
</dbReference>
<dbReference type="InterPro" id="IPR020575">
    <property type="entry name" value="Hsp90_N"/>
</dbReference>